<dbReference type="EMBL" id="JARIHO010000064">
    <property type="protein sequence ID" value="KAJ7314895.1"/>
    <property type="molecule type" value="Genomic_DNA"/>
</dbReference>
<protein>
    <submittedName>
        <fullName evidence="1">Uncharacterized protein</fullName>
    </submittedName>
</protein>
<proteinExistence type="predicted"/>
<evidence type="ECO:0000313" key="2">
    <source>
        <dbReference type="Proteomes" id="UP001218218"/>
    </source>
</evidence>
<dbReference type="Proteomes" id="UP001218218">
    <property type="component" value="Unassembled WGS sequence"/>
</dbReference>
<reference evidence="1" key="1">
    <citation type="submission" date="2023-03" db="EMBL/GenBank/DDBJ databases">
        <title>Massive genome expansion in bonnet fungi (Mycena s.s.) driven by repeated elements and novel gene families across ecological guilds.</title>
        <authorList>
            <consortium name="Lawrence Berkeley National Laboratory"/>
            <person name="Harder C.B."/>
            <person name="Miyauchi S."/>
            <person name="Viragh M."/>
            <person name="Kuo A."/>
            <person name="Thoen E."/>
            <person name="Andreopoulos B."/>
            <person name="Lu D."/>
            <person name="Skrede I."/>
            <person name="Drula E."/>
            <person name="Henrissat B."/>
            <person name="Morin E."/>
            <person name="Kohler A."/>
            <person name="Barry K."/>
            <person name="LaButti K."/>
            <person name="Morin E."/>
            <person name="Salamov A."/>
            <person name="Lipzen A."/>
            <person name="Mereny Z."/>
            <person name="Hegedus B."/>
            <person name="Baldrian P."/>
            <person name="Stursova M."/>
            <person name="Weitz H."/>
            <person name="Taylor A."/>
            <person name="Grigoriev I.V."/>
            <person name="Nagy L.G."/>
            <person name="Martin F."/>
            <person name="Kauserud H."/>
        </authorList>
    </citation>
    <scope>NUCLEOTIDE SEQUENCE</scope>
    <source>
        <strain evidence="1">CBHHK002</strain>
    </source>
</reference>
<keyword evidence="2" id="KW-1185">Reference proteome</keyword>
<evidence type="ECO:0000313" key="1">
    <source>
        <dbReference type="EMBL" id="KAJ7314895.1"/>
    </source>
</evidence>
<accession>A0AAD6ZC51</accession>
<dbReference type="AlphaFoldDB" id="A0AAD6ZC51"/>
<gene>
    <name evidence="1" type="ORF">DFH08DRAFT_820870</name>
</gene>
<sequence>MHGVHLLDLDALKKWLASVEMRTSPDVNMHDFLPDKDAMLQLYAGFYQGMTSRVYVLVLSAFHCRVSFISPGVELARFSGNSWDPDAPLWLFAGMTDIPRGLVFVGEESVLQLWGVTLIPPRSLLLRPSNVWIVVWVAAPKALKHLDRCLAAAASARVRGRN</sequence>
<organism evidence="1 2">
    <name type="scientific">Mycena albidolilacea</name>
    <dbReference type="NCBI Taxonomy" id="1033008"/>
    <lineage>
        <taxon>Eukaryota</taxon>
        <taxon>Fungi</taxon>
        <taxon>Dikarya</taxon>
        <taxon>Basidiomycota</taxon>
        <taxon>Agaricomycotina</taxon>
        <taxon>Agaricomycetes</taxon>
        <taxon>Agaricomycetidae</taxon>
        <taxon>Agaricales</taxon>
        <taxon>Marasmiineae</taxon>
        <taxon>Mycenaceae</taxon>
        <taxon>Mycena</taxon>
    </lineage>
</organism>
<comment type="caution">
    <text evidence="1">The sequence shown here is derived from an EMBL/GenBank/DDBJ whole genome shotgun (WGS) entry which is preliminary data.</text>
</comment>
<name>A0AAD6ZC51_9AGAR</name>